<organism evidence="1 2">
    <name type="scientific">Dipteronia sinensis</name>
    <dbReference type="NCBI Taxonomy" id="43782"/>
    <lineage>
        <taxon>Eukaryota</taxon>
        <taxon>Viridiplantae</taxon>
        <taxon>Streptophyta</taxon>
        <taxon>Embryophyta</taxon>
        <taxon>Tracheophyta</taxon>
        <taxon>Spermatophyta</taxon>
        <taxon>Magnoliopsida</taxon>
        <taxon>eudicotyledons</taxon>
        <taxon>Gunneridae</taxon>
        <taxon>Pentapetalae</taxon>
        <taxon>rosids</taxon>
        <taxon>malvids</taxon>
        <taxon>Sapindales</taxon>
        <taxon>Sapindaceae</taxon>
        <taxon>Hippocastanoideae</taxon>
        <taxon>Acereae</taxon>
        <taxon>Dipteronia</taxon>
    </lineage>
</organism>
<name>A0AAE0B5E5_9ROSI</name>
<protein>
    <submittedName>
        <fullName evidence="1">Uncharacterized protein</fullName>
    </submittedName>
</protein>
<gene>
    <name evidence="1" type="ORF">Dsin_001340</name>
</gene>
<evidence type="ECO:0000313" key="2">
    <source>
        <dbReference type="Proteomes" id="UP001281410"/>
    </source>
</evidence>
<reference evidence="1" key="1">
    <citation type="journal article" date="2023" name="Plant J.">
        <title>Genome sequences and population genomics provide insights into the demographic history, inbreeding, and mutation load of two 'living fossil' tree species of Dipteronia.</title>
        <authorList>
            <person name="Feng Y."/>
            <person name="Comes H.P."/>
            <person name="Chen J."/>
            <person name="Zhu S."/>
            <person name="Lu R."/>
            <person name="Zhang X."/>
            <person name="Li P."/>
            <person name="Qiu J."/>
            <person name="Olsen K.M."/>
            <person name="Qiu Y."/>
        </authorList>
    </citation>
    <scope>NUCLEOTIDE SEQUENCE</scope>
    <source>
        <strain evidence="1">NBL</strain>
    </source>
</reference>
<dbReference type="Gene3D" id="1.10.510.10">
    <property type="entry name" value="Transferase(Phosphotransferase) domain 1"/>
    <property type="match status" value="1"/>
</dbReference>
<dbReference type="PANTHER" id="PTHR45621">
    <property type="entry name" value="OS01G0588500 PROTEIN-RELATED"/>
    <property type="match status" value="1"/>
</dbReference>
<sequence length="113" mass="13324">MLTGLRANDRNRPSDERNLVKWASPFLCNLRKVKKIVDPRLKRNKYPSQIAIIQAAKLIHNCLNHQPRMHPPMEQVLQTLQQIKALDSSTVSSRFQIRVFYYLHREINNISVY</sequence>
<comment type="caution">
    <text evidence="1">The sequence shown here is derived from an EMBL/GenBank/DDBJ whole genome shotgun (WGS) entry which is preliminary data.</text>
</comment>
<dbReference type="AlphaFoldDB" id="A0AAE0B5E5"/>
<keyword evidence="2" id="KW-1185">Reference proteome</keyword>
<accession>A0AAE0B5E5</accession>
<dbReference type="EMBL" id="JANJYJ010000001">
    <property type="protein sequence ID" value="KAK3229459.1"/>
    <property type="molecule type" value="Genomic_DNA"/>
</dbReference>
<proteinExistence type="predicted"/>
<dbReference type="Proteomes" id="UP001281410">
    <property type="component" value="Unassembled WGS sequence"/>
</dbReference>
<dbReference type="InterPro" id="IPR050823">
    <property type="entry name" value="Plant_Ser_Thr_Prot_Kinase"/>
</dbReference>
<evidence type="ECO:0000313" key="1">
    <source>
        <dbReference type="EMBL" id="KAK3229459.1"/>
    </source>
</evidence>